<reference evidence="1 2" key="1">
    <citation type="submission" date="2018-09" db="EMBL/GenBank/DDBJ databases">
        <title>Genomic Encyclopedia of Archaeal and Bacterial Type Strains, Phase II (KMG-II): from individual species to whole genera.</title>
        <authorList>
            <person name="Goeker M."/>
        </authorList>
    </citation>
    <scope>NUCLEOTIDE SEQUENCE [LARGE SCALE GENOMIC DNA]</scope>
    <source>
        <strain evidence="1 2">DSM 27148</strain>
    </source>
</reference>
<evidence type="ECO:0000313" key="2">
    <source>
        <dbReference type="Proteomes" id="UP000283387"/>
    </source>
</evidence>
<dbReference type="InterPro" id="IPR019904">
    <property type="entry name" value="Peroxiredoxin_OsmC"/>
</dbReference>
<dbReference type="InterPro" id="IPR052707">
    <property type="entry name" value="OsmC_Ohr_Peroxiredoxin"/>
</dbReference>
<keyword evidence="2" id="KW-1185">Reference proteome</keyword>
<accession>A0A419VZ91</accession>
<name>A0A419VZ91_9BACT</name>
<dbReference type="SUPFAM" id="SSF82784">
    <property type="entry name" value="OsmC-like"/>
    <property type="match status" value="1"/>
</dbReference>
<dbReference type="GO" id="GO:0004601">
    <property type="term" value="F:peroxidase activity"/>
    <property type="evidence" value="ECO:0007669"/>
    <property type="project" value="InterPro"/>
</dbReference>
<dbReference type="NCBIfam" id="TIGR03562">
    <property type="entry name" value="osmo_induc_OsmC"/>
    <property type="match status" value="1"/>
</dbReference>
<evidence type="ECO:0000313" key="1">
    <source>
        <dbReference type="EMBL" id="RKD88469.1"/>
    </source>
</evidence>
<dbReference type="AlphaFoldDB" id="A0A419VZ91"/>
<dbReference type="InterPro" id="IPR015946">
    <property type="entry name" value="KH_dom-like_a/b"/>
</dbReference>
<proteinExistence type="predicted"/>
<organism evidence="1 2">
    <name type="scientific">Mangrovibacterium diazotrophicum</name>
    <dbReference type="NCBI Taxonomy" id="1261403"/>
    <lineage>
        <taxon>Bacteria</taxon>
        <taxon>Pseudomonadati</taxon>
        <taxon>Bacteroidota</taxon>
        <taxon>Bacteroidia</taxon>
        <taxon>Marinilabiliales</taxon>
        <taxon>Prolixibacteraceae</taxon>
        <taxon>Mangrovibacterium</taxon>
    </lineage>
</organism>
<dbReference type="InterPro" id="IPR036102">
    <property type="entry name" value="OsmC/Ohrsf"/>
</dbReference>
<dbReference type="Proteomes" id="UP000283387">
    <property type="component" value="Unassembled WGS sequence"/>
</dbReference>
<dbReference type="PANTHER" id="PTHR42830:SF1">
    <property type="entry name" value="OSMOTICALLY INDUCIBLE FAMILY PROTEIN"/>
    <property type="match status" value="1"/>
</dbReference>
<protein>
    <submittedName>
        <fullName evidence="1">Osmotically inducible protein OsmC</fullName>
    </submittedName>
</protein>
<gene>
    <name evidence="1" type="ORF">BC643_3618</name>
</gene>
<dbReference type="GO" id="GO:0006979">
    <property type="term" value="P:response to oxidative stress"/>
    <property type="evidence" value="ECO:0007669"/>
    <property type="project" value="InterPro"/>
</dbReference>
<dbReference type="RefSeq" id="WP_120274627.1">
    <property type="nucleotide sequence ID" value="NZ_RAPN01000002.1"/>
</dbReference>
<dbReference type="Gene3D" id="3.30.300.20">
    <property type="match status" value="1"/>
</dbReference>
<dbReference type="PANTHER" id="PTHR42830">
    <property type="entry name" value="OSMOTICALLY INDUCIBLE FAMILY PROTEIN"/>
    <property type="match status" value="1"/>
</dbReference>
<sequence length="141" mass="15083">MKINKAHATWEGNLKKGTGEMGFEESKTNFPFSFKSRFEEGEGANPEMLIGAAHAGCFSMAFSNMLSEAGYEPEKVATTAEVKLDSVDGGFRITGSHLVVQAVVPGISEEKFFEIAEQAKVGCPVSQALSAIDVSMEATLL</sequence>
<dbReference type="EMBL" id="RAPN01000002">
    <property type="protein sequence ID" value="RKD88469.1"/>
    <property type="molecule type" value="Genomic_DNA"/>
</dbReference>
<dbReference type="InterPro" id="IPR003718">
    <property type="entry name" value="OsmC/Ohr_fam"/>
</dbReference>
<dbReference type="Pfam" id="PF02566">
    <property type="entry name" value="OsmC"/>
    <property type="match status" value="1"/>
</dbReference>
<comment type="caution">
    <text evidence="1">The sequence shown here is derived from an EMBL/GenBank/DDBJ whole genome shotgun (WGS) entry which is preliminary data.</text>
</comment>
<dbReference type="OrthoDB" id="9807532at2"/>